<dbReference type="GO" id="GO:0008967">
    <property type="term" value="F:phosphoglycolate phosphatase activity"/>
    <property type="evidence" value="ECO:0007669"/>
    <property type="project" value="UniProtKB-EC"/>
</dbReference>
<dbReference type="SUPFAM" id="SSF56784">
    <property type="entry name" value="HAD-like"/>
    <property type="match status" value="1"/>
</dbReference>
<organism evidence="5 6">
    <name type="scientific">Rufibacter radiotolerans</name>
    <dbReference type="NCBI Taxonomy" id="1379910"/>
    <lineage>
        <taxon>Bacteria</taxon>
        <taxon>Pseudomonadati</taxon>
        <taxon>Bacteroidota</taxon>
        <taxon>Cytophagia</taxon>
        <taxon>Cytophagales</taxon>
        <taxon>Hymenobacteraceae</taxon>
        <taxon>Rufibacter</taxon>
    </lineage>
</organism>
<dbReference type="Proteomes" id="UP000036458">
    <property type="component" value="Chromosome"/>
</dbReference>
<name>A0A0H4VL95_9BACT</name>
<dbReference type="SFLD" id="SFLDS00003">
    <property type="entry name" value="Haloacid_Dehalogenase"/>
    <property type="match status" value="1"/>
</dbReference>
<comment type="catalytic activity">
    <reaction evidence="1">
        <text>2-phosphoglycolate + H2O = glycolate + phosphate</text>
        <dbReference type="Rhea" id="RHEA:14369"/>
        <dbReference type="ChEBI" id="CHEBI:15377"/>
        <dbReference type="ChEBI" id="CHEBI:29805"/>
        <dbReference type="ChEBI" id="CHEBI:43474"/>
        <dbReference type="ChEBI" id="CHEBI:58033"/>
        <dbReference type="EC" id="3.1.3.18"/>
    </reaction>
</comment>
<proteinExistence type="inferred from homology"/>
<dbReference type="PANTHER" id="PTHR43434:SF1">
    <property type="entry name" value="PHOSPHOGLYCOLATE PHOSPHATASE"/>
    <property type="match status" value="1"/>
</dbReference>
<dbReference type="GO" id="GO:0006281">
    <property type="term" value="P:DNA repair"/>
    <property type="evidence" value="ECO:0007669"/>
    <property type="project" value="TreeGrafter"/>
</dbReference>
<dbReference type="PRINTS" id="PR00413">
    <property type="entry name" value="HADHALOGNASE"/>
</dbReference>
<dbReference type="PATRIC" id="fig|1379910.4.peg.2468"/>
<gene>
    <name evidence="5" type="ORF">TH63_11410</name>
</gene>
<comment type="similarity">
    <text evidence="3">Belongs to the HAD-like hydrolase superfamily. CbbY/CbbZ/Gph/YieH family.</text>
</comment>
<dbReference type="NCBIfam" id="TIGR01549">
    <property type="entry name" value="HAD-SF-IA-v1"/>
    <property type="match status" value="1"/>
</dbReference>
<dbReference type="AlphaFoldDB" id="A0A0H4VL95"/>
<sequence length="224" mass="24741">MVPYQLVIFDFDGTLCATESAILHTFQVAFERKGLTPPPEAEIKAALGTGGHLSELLLLLHPPLQQEGTAALQEWVSHYRYLYETEGARLTTLFEGTEEILSLLRQKDITCAVLSNKGQRAIELALEEFGLLSYFDLIIGDDPKHALRKKPDPMAFHQVIQPRDPQLASSQILMVGDTHADLEFANNAGLASCWAAYGYGARVLCEAATPTHTIHSLRQLTDLV</sequence>
<evidence type="ECO:0000256" key="4">
    <source>
        <dbReference type="ARBA" id="ARBA00013078"/>
    </source>
</evidence>
<accession>A0A0H4VL95</accession>
<dbReference type="InterPro" id="IPR041492">
    <property type="entry name" value="HAD_2"/>
</dbReference>
<dbReference type="STRING" id="1379910.TH63_11410"/>
<dbReference type="InterPro" id="IPR006439">
    <property type="entry name" value="HAD-SF_hydro_IA"/>
</dbReference>
<keyword evidence="6" id="KW-1185">Reference proteome</keyword>
<evidence type="ECO:0000256" key="3">
    <source>
        <dbReference type="ARBA" id="ARBA00006171"/>
    </source>
</evidence>
<dbReference type="InterPro" id="IPR023214">
    <property type="entry name" value="HAD_sf"/>
</dbReference>
<evidence type="ECO:0000313" key="5">
    <source>
        <dbReference type="EMBL" id="AKQ46098.1"/>
    </source>
</evidence>
<dbReference type="RefSeq" id="WP_048921046.1">
    <property type="nucleotide sequence ID" value="NZ_CP010777.1"/>
</dbReference>
<dbReference type="Pfam" id="PF13419">
    <property type="entry name" value="HAD_2"/>
    <property type="match status" value="1"/>
</dbReference>
<dbReference type="Gene3D" id="3.40.50.1000">
    <property type="entry name" value="HAD superfamily/HAD-like"/>
    <property type="match status" value="1"/>
</dbReference>
<evidence type="ECO:0000313" key="6">
    <source>
        <dbReference type="Proteomes" id="UP000036458"/>
    </source>
</evidence>
<dbReference type="PANTHER" id="PTHR43434">
    <property type="entry name" value="PHOSPHOGLYCOLATE PHOSPHATASE"/>
    <property type="match status" value="1"/>
</dbReference>
<dbReference type="InterPro" id="IPR023198">
    <property type="entry name" value="PGP-like_dom2"/>
</dbReference>
<dbReference type="OrthoDB" id="9807630at2"/>
<reference evidence="5 6" key="1">
    <citation type="submission" date="2015-01" db="EMBL/GenBank/DDBJ databases">
        <title>Rufibacter sp./DG31D/ whole genome sequencing.</title>
        <authorList>
            <person name="Kim M.K."/>
            <person name="Srinivasan S."/>
            <person name="Lee J.-J."/>
        </authorList>
    </citation>
    <scope>NUCLEOTIDE SEQUENCE [LARGE SCALE GENOMIC DNA]</scope>
    <source>
        <strain evidence="5 6">DG31D</strain>
    </source>
</reference>
<evidence type="ECO:0000256" key="1">
    <source>
        <dbReference type="ARBA" id="ARBA00000830"/>
    </source>
</evidence>
<dbReference type="EMBL" id="CP010777">
    <property type="protein sequence ID" value="AKQ46098.1"/>
    <property type="molecule type" value="Genomic_DNA"/>
</dbReference>
<dbReference type="EC" id="3.1.3.18" evidence="4"/>
<dbReference type="InterPro" id="IPR050155">
    <property type="entry name" value="HAD-like_hydrolase_sf"/>
</dbReference>
<dbReference type="InterPro" id="IPR036412">
    <property type="entry name" value="HAD-like_sf"/>
</dbReference>
<dbReference type="SFLD" id="SFLDG01129">
    <property type="entry name" value="C1.5:_HAD__Beta-PGM__Phosphata"/>
    <property type="match status" value="1"/>
</dbReference>
<protein>
    <recommendedName>
        <fullName evidence="4">phosphoglycolate phosphatase</fullName>
        <ecNumber evidence="4">3.1.3.18</ecNumber>
    </recommendedName>
</protein>
<dbReference type="KEGG" id="ruf:TH63_11410"/>
<dbReference type="Gene3D" id="1.10.150.240">
    <property type="entry name" value="Putative phosphatase, domain 2"/>
    <property type="match status" value="1"/>
</dbReference>
<comment type="pathway">
    <text evidence="2">Organic acid metabolism; glycolate biosynthesis; glycolate from 2-phosphoglycolate: step 1/1.</text>
</comment>
<evidence type="ECO:0000256" key="2">
    <source>
        <dbReference type="ARBA" id="ARBA00004818"/>
    </source>
</evidence>